<gene>
    <name evidence="1" type="ORF">FHS72_001435</name>
</gene>
<dbReference type="AlphaFoldDB" id="A0A7W9EXL6"/>
<keyword evidence="2" id="KW-1185">Reference proteome</keyword>
<dbReference type="Proteomes" id="UP000535415">
    <property type="component" value="Unassembled WGS sequence"/>
</dbReference>
<protein>
    <submittedName>
        <fullName evidence="1">Uncharacterized protein</fullName>
    </submittedName>
</protein>
<evidence type="ECO:0000313" key="1">
    <source>
        <dbReference type="EMBL" id="MBB5721823.1"/>
    </source>
</evidence>
<name>A0A7W9EXL6_9RHOB</name>
<reference evidence="1 2" key="1">
    <citation type="submission" date="2020-08" db="EMBL/GenBank/DDBJ databases">
        <title>Genomic Encyclopedia of Type Strains, Phase IV (KMG-IV): sequencing the most valuable type-strain genomes for metagenomic binning, comparative biology and taxonomic classification.</title>
        <authorList>
            <person name="Goeker M."/>
        </authorList>
    </citation>
    <scope>NUCLEOTIDE SEQUENCE [LARGE SCALE GENOMIC DNA]</scope>
    <source>
        <strain evidence="1 2">DSM 101064</strain>
    </source>
</reference>
<proteinExistence type="predicted"/>
<accession>A0A7W9EXL6</accession>
<comment type="caution">
    <text evidence="1">The sequence shown here is derived from an EMBL/GenBank/DDBJ whole genome shotgun (WGS) entry which is preliminary data.</text>
</comment>
<sequence length="32" mass="3260">MAGGGVDHKIATFAHLNGGNDKGVQAKPLRKA</sequence>
<organism evidence="1 2">
    <name type="scientific">Yoonia ponticola</name>
    <dbReference type="NCBI Taxonomy" id="1524255"/>
    <lineage>
        <taxon>Bacteria</taxon>
        <taxon>Pseudomonadati</taxon>
        <taxon>Pseudomonadota</taxon>
        <taxon>Alphaproteobacteria</taxon>
        <taxon>Rhodobacterales</taxon>
        <taxon>Paracoccaceae</taxon>
        <taxon>Yoonia</taxon>
    </lineage>
</organism>
<evidence type="ECO:0000313" key="2">
    <source>
        <dbReference type="Proteomes" id="UP000535415"/>
    </source>
</evidence>
<dbReference type="EMBL" id="JACIJM010000003">
    <property type="protein sequence ID" value="MBB5721823.1"/>
    <property type="molecule type" value="Genomic_DNA"/>
</dbReference>